<evidence type="ECO:0000313" key="2">
    <source>
        <dbReference type="EMBL" id="TKR93641.1"/>
    </source>
</evidence>
<dbReference type="EMBL" id="AZBU02000002">
    <property type="protein sequence ID" value="TKR93641.1"/>
    <property type="molecule type" value="Genomic_DNA"/>
</dbReference>
<feature type="compositionally biased region" description="Basic and acidic residues" evidence="1">
    <location>
        <begin position="254"/>
        <end position="264"/>
    </location>
</feature>
<feature type="compositionally biased region" description="Polar residues" evidence="1">
    <location>
        <begin position="90"/>
        <end position="99"/>
    </location>
</feature>
<feature type="compositionally biased region" description="Polar residues" evidence="1">
    <location>
        <begin position="131"/>
        <end position="150"/>
    </location>
</feature>
<reference evidence="2 3" key="2">
    <citation type="journal article" date="2019" name="G3 (Bethesda)">
        <title>Hybrid Assembly of the Genome of the Entomopathogenic Nematode Steinernema carpocapsae Identifies the X-Chromosome.</title>
        <authorList>
            <person name="Serra L."/>
            <person name="Macchietto M."/>
            <person name="Macias-Munoz A."/>
            <person name="McGill C.J."/>
            <person name="Rodriguez I.M."/>
            <person name="Rodriguez B."/>
            <person name="Murad R."/>
            <person name="Mortazavi A."/>
        </authorList>
    </citation>
    <scope>NUCLEOTIDE SEQUENCE [LARGE SCALE GENOMIC DNA]</scope>
    <source>
        <strain evidence="2 3">ALL</strain>
    </source>
</reference>
<feature type="compositionally biased region" description="Basic and acidic residues" evidence="1">
    <location>
        <begin position="151"/>
        <end position="162"/>
    </location>
</feature>
<evidence type="ECO:0000256" key="1">
    <source>
        <dbReference type="SAM" id="MobiDB-lite"/>
    </source>
</evidence>
<protein>
    <submittedName>
        <fullName evidence="2">Uncharacterized protein</fullName>
    </submittedName>
</protein>
<gene>
    <name evidence="2" type="ORF">L596_008055</name>
</gene>
<organism evidence="2 3">
    <name type="scientific">Steinernema carpocapsae</name>
    <name type="common">Entomopathogenic nematode</name>
    <dbReference type="NCBI Taxonomy" id="34508"/>
    <lineage>
        <taxon>Eukaryota</taxon>
        <taxon>Metazoa</taxon>
        <taxon>Ecdysozoa</taxon>
        <taxon>Nematoda</taxon>
        <taxon>Chromadorea</taxon>
        <taxon>Rhabditida</taxon>
        <taxon>Tylenchina</taxon>
        <taxon>Panagrolaimomorpha</taxon>
        <taxon>Strongyloidoidea</taxon>
        <taxon>Steinernematidae</taxon>
        <taxon>Steinernema</taxon>
    </lineage>
</organism>
<dbReference type="AlphaFoldDB" id="A0A4U5PBT7"/>
<accession>A0A4U5PBT7</accession>
<sequence>MIRKSYKQEIPKREKMTLADLSLQAHEVPLSLDEKTPESRSKHRSRKSRERLMETEPVSAATREEQKTLEVEPESKACMKTVDEEAVSTVECNPTSEGYENSERPMRKPRRVNRSRERVSFPPSSPPYYTAATSQWRTPSACSQNSATTDKSSRSQRSEKIMKIPKKLASSAKNILAKGFPKETSEKIFRRKRNVSTVDGNPNSNNSISQQSHSQKAPSRHSILTSPSKRSSISPLRQSPQAFTHTAVNSGHPPGDHGRGTHTQ</sequence>
<feature type="region of interest" description="Disordered" evidence="1">
    <location>
        <begin position="24"/>
        <end position="166"/>
    </location>
</feature>
<reference evidence="2 3" key="1">
    <citation type="journal article" date="2015" name="Genome Biol.">
        <title>Comparative genomics of Steinernema reveals deeply conserved gene regulatory networks.</title>
        <authorList>
            <person name="Dillman A.R."/>
            <person name="Macchietto M."/>
            <person name="Porter C.F."/>
            <person name="Rogers A."/>
            <person name="Williams B."/>
            <person name="Antoshechkin I."/>
            <person name="Lee M.M."/>
            <person name="Goodwin Z."/>
            <person name="Lu X."/>
            <person name="Lewis E.E."/>
            <person name="Goodrich-Blair H."/>
            <person name="Stock S.P."/>
            <person name="Adams B.J."/>
            <person name="Sternberg P.W."/>
            <person name="Mortazavi A."/>
        </authorList>
    </citation>
    <scope>NUCLEOTIDE SEQUENCE [LARGE SCALE GENOMIC DNA]</scope>
    <source>
        <strain evidence="2 3">ALL</strain>
    </source>
</reference>
<comment type="caution">
    <text evidence="2">The sequence shown here is derived from an EMBL/GenBank/DDBJ whole genome shotgun (WGS) entry which is preliminary data.</text>
</comment>
<feature type="compositionally biased region" description="Basic and acidic residues" evidence="1">
    <location>
        <begin position="62"/>
        <end position="83"/>
    </location>
</feature>
<name>A0A4U5PBT7_STECR</name>
<evidence type="ECO:0000313" key="3">
    <source>
        <dbReference type="Proteomes" id="UP000298663"/>
    </source>
</evidence>
<keyword evidence="3" id="KW-1185">Reference proteome</keyword>
<feature type="region of interest" description="Disordered" evidence="1">
    <location>
        <begin position="180"/>
        <end position="264"/>
    </location>
</feature>
<proteinExistence type="predicted"/>
<dbReference type="Proteomes" id="UP000298663">
    <property type="component" value="Unassembled WGS sequence"/>
</dbReference>
<feature type="compositionally biased region" description="Polar residues" evidence="1">
    <location>
        <begin position="222"/>
        <end position="249"/>
    </location>
</feature>
<feature type="compositionally biased region" description="Low complexity" evidence="1">
    <location>
        <begin position="203"/>
        <end position="215"/>
    </location>
</feature>